<feature type="chain" id="PRO_5045184204" description="Right handed beta helix region" evidence="1">
    <location>
        <begin position="27"/>
        <end position="336"/>
    </location>
</feature>
<feature type="signal peptide" evidence="1">
    <location>
        <begin position="1"/>
        <end position="26"/>
    </location>
</feature>
<dbReference type="InterPro" id="IPR012334">
    <property type="entry name" value="Pectin_lyas_fold"/>
</dbReference>
<accession>A0ABW8AMR0</accession>
<keyword evidence="3" id="KW-1185">Reference proteome</keyword>
<protein>
    <recommendedName>
        <fullName evidence="4">Right handed beta helix region</fullName>
    </recommendedName>
</protein>
<organism evidence="2 3">
    <name type="scientific">Spongisporangium articulatum</name>
    <dbReference type="NCBI Taxonomy" id="3362603"/>
    <lineage>
        <taxon>Bacteria</taxon>
        <taxon>Bacillati</taxon>
        <taxon>Actinomycetota</taxon>
        <taxon>Actinomycetes</taxon>
        <taxon>Kineosporiales</taxon>
        <taxon>Kineosporiaceae</taxon>
        <taxon>Spongisporangium</taxon>
    </lineage>
</organism>
<dbReference type="SUPFAM" id="SSF51126">
    <property type="entry name" value="Pectin lyase-like"/>
    <property type="match status" value="1"/>
</dbReference>
<dbReference type="RefSeq" id="WP_398277532.1">
    <property type="nucleotide sequence ID" value="NZ_JBITLV010000002.1"/>
</dbReference>
<evidence type="ECO:0000313" key="2">
    <source>
        <dbReference type="EMBL" id="MFI7586907.1"/>
    </source>
</evidence>
<keyword evidence="1" id="KW-0732">Signal</keyword>
<proteinExistence type="predicted"/>
<evidence type="ECO:0000256" key="1">
    <source>
        <dbReference type="SAM" id="SignalP"/>
    </source>
</evidence>
<gene>
    <name evidence="2" type="ORF">ACIB24_07510</name>
</gene>
<reference evidence="2 3" key="1">
    <citation type="submission" date="2024-10" db="EMBL/GenBank/DDBJ databases">
        <title>The Natural Products Discovery Center: Release of the First 8490 Sequenced Strains for Exploring Actinobacteria Biosynthetic Diversity.</title>
        <authorList>
            <person name="Kalkreuter E."/>
            <person name="Kautsar S.A."/>
            <person name="Yang D."/>
            <person name="Bader C.D."/>
            <person name="Teijaro C.N."/>
            <person name="Fluegel L."/>
            <person name="Davis C.M."/>
            <person name="Simpson J.R."/>
            <person name="Lauterbach L."/>
            <person name="Steele A.D."/>
            <person name="Gui C."/>
            <person name="Meng S."/>
            <person name="Li G."/>
            <person name="Viehrig K."/>
            <person name="Ye F."/>
            <person name="Su P."/>
            <person name="Kiefer A.F."/>
            <person name="Nichols A."/>
            <person name="Cepeda A.J."/>
            <person name="Yan W."/>
            <person name="Fan B."/>
            <person name="Jiang Y."/>
            <person name="Adhikari A."/>
            <person name="Zheng C.-J."/>
            <person name="Schuster L."/>
            <person name="Cowan T.M."/>
            <person name="Smanski M.J."/>
            <person name="Chevrette M.G."/>
            <person name="De Carvalho L.P.S."/>
            <person name="Shen B."/>
        </authorList>
    </citation>
    <scope>NUCLEOTIDE SEQUENCE [LARGE SCALE GENOMIC DNA]</scope>
    <source>
        <strain evidence="2 3">NPDC049639</strain>
    </source>
</reference>
<evidence type="ECO:0008006" key="4">
    <source>
        <dbReference type="Google" id="ProtNLM"/>
    </source>
</evidence>
<dbReference type="InterPro" id="IPR011050">
    <property type="entry name" value="Pectin_lyase_fold/virulence"/>
</dbReference>
<name>A0ABW8AMR0_9ACTN</name>
<comment type="caution">
    <text evidence="2">The sequence shown here is derived from an EMBL/GenBank/DDBJ whole genome shotgun (WGS) entry which is preliminary data.</text>
</comment>
<sequence length="336" mass="35306">MARRTWFPVLTVALVLVALVPVPARAATRTVAAADLADAVRSARPGDTVVVRGGTYTGTVGWGITPGRRDARITVKAAPGARVLIRGTLQLENADYWTVDGIDVTTGAARTQLLVKFDGGTGWRFQNSEVWGSQGVSNVMVTGSARNGLPRDYRISGNCIHDNDARGDAFMNDHGIYLMPGAGSGPGLITRNLIYGIPNGAAVKAAGPNATDGAASRVTITRNTMARVAAGVILGHGTHHVTVSRNLVGSQVVAQRDARWARNYDAAVVGNHVSGVGNAVRSNALWSFERALHATDDSRAIARSGNVRVAPRLTGGYSCDGLRATGATARNYGRWS</sequence>
<dbReference type="EMBL" id="JBITLV010000002">
    <property type="protein sequence ID" value="MFI7586907.1"/>
    <property type="molecule type" value="Genomic_DNA"/>
</dbReference>
<dbReference type="Gene3D" id="2.160.20.10">
    <property type="entry name" value="Single-stranded right-handed beta-helix, Pectin lyase-like"/>
    <property type="match status" value="1"/>
</dbReference>
<dbReference type="Proteomes" id="UP001612915">
    <property type="component" value="Unassembled WGS sequence"/>
</dbReference>
<evidence type="ECO:0000313" key="3">
    <source>
        <dbReference type="Proteomes" id="UP001612915"/>
    </source>
</evidence>